<dbReference type="EMBL" id="JABUBU010000010">
    <property type="protein sequence ID" value="MBY6367444.1"/>
    <property type="molecule type" value="Genomic_DNA"/>
</dbReference>
<accession>A0ABS7P4U4</accession>
<dbReference type="RefSeq" id="WP_222684736.1">
    <property type="nucleotide sequence ID" value="NZ_JABUBT010000006.1"/>
</dbReference>
<sequence length="151" mass="15983">MAVTLDDGAGTDPLLDRAAQELRDEETPSWVAASAAILATLRRTTRRTTPVDAAFPGGAGGDSLRIGDHVVRLSILRSLGDLPSRVRAVDLTLEGRTVTGAELDIAIPYLQDLDHLVAAIEARVTEALREILGTTVSSEGVRIHVVDVLAP</sequence>
<name>A0ABS7P4U4_9NOCA</name>
<gene>
    <name evidence="1" type="ORF">HQ603_11820</name>
</gene>
<evidence type="ECO:0000313" key="2">
    <source>
        <dbReference type="Proteomes" id="UP000825228"/>
    </source>
</evidence>
<evidence type="ECO:0008006" key="3">
    <source>
        <dbReference type="Google" id="ProtNLM"/>
    </source>
</evidence>
<evidence type="ECO:0000313" key="1">
    <source>
        <dbReference type="EMBL" id="MBY6367444.1"/>
    </source>
</evidence>
<keyword evidence="2" id="KW-1185">Reference proteome</keyword>
<proteinExistence type="predicted"/>
<dbReference type="Proteomes" id="UP000825228">
    <property type="component" value="Unassembled WGS sequence"/>
</dbReference>
<protein>
    <recommendedName>
        <fullName evidence="3">Asp23/Gls24 family envelope stress response protein</fullName>
    </recommendedName>
</protein>
<organism evidence="1 2">
    <name type="scientific">Rhodococcoides corynebacterioides</name>
    <dbReference type="NCBI Taxonomy" id="53972"/>
    <lineage>
        <taxon>Bacteria</taxon>
        <taxon>Bacillati</taxon>
        <taxon>Actinomycetota</taxon>
        <taxon>Actinomycetes</taxon>
        <taxon>Mycobacteriales</taxon>
        <taxon>Nocardiaceae</taxon>
        <taxon>Rhodococcoides</taxon>
    </lineage>
</organism>
<comment type="caution">
    <text evidence="1">The sequence shown here is derived from an EMBL/GenBank/DDBJ whole genome shotgun (WGS) entry which is preliminary data.</text>
</comment>
<reference evidence="1 2" key="1">
    <citation type="submission" date="2020-06" db="EMBL/GenBank/DDBJ databases">
        <title>Taxonomy, biology and ecology of Rhodococcus bacteria occurring in California pistachio and other woody hosts as revealed by genome sequence analyses.</title>
        <authorList>
            <person name="Gai Y."/>
            <person name="Riely B."/>
        </authorList>
    </citation>
    <scope>NUCLEOTIDE SEQUENCE [LARGE SCALE GENOMIC DNA]</scope>
    <source>
        <strain evidence="1 2">BP-281</strain>
    </source>
</reference>